<organism evidence="1 2">
    <name type="scientific">Aedoeadaptatus acetigenes</name>
    <dbReference type="NCBI Taxonomy" id="2981723"/>
    <lineage>
        <taxon>Bacteria</taxon>
        <taxon>Bacillati</taxon>
        <taxon>Bacillota</taxon>
        <taxon>Tissierellia</taxon>
        <taxon>Tissierellales</taxon>
        <taxon>Peptoniphilaceae</taxon>
        <taxon>Aedoeadaptatus</taxon>
    </lineage>
</organism>
<gene>
    <name evidence="1" type="ORF">AAA081_03380</name>
</gene>
<reference evidence="1 2" key="1">
    <citation type="submission" date="2024-04" db="EMBL/GenBank/DDBJ databases">
        <title>Human intestinal bacterial collection.</title>
        <authorList>
            <person name="Pauvert C."/>
            <person name="Hitch T.C.A."/>
            <person name="Clavel T."/>
        </authorList>
    </citation>
    <scope>NUCLEOTIDE SEQUENCE [LARGE SCALE GENOMIC DNA]</scope>
    <source>
        <strain evidence="1 2">CLA-SR-H026</strain>
    </source>
</reference>
<keyword evidence="2" id="KW-1185">Reference proteome</keyword>
<evidence type="ECO:0000313" key="2">
    <source>
        <dbReference type="Proteomes" id="UP001481872"/>
    </source>
</evidence>
<name>A0ABV1J593_9FIRM</name>
<comment type="caution">
    <text evidence="1">The sequence shown here is derived from an EMBL/GenBank/DDBJ whole genome shotgun (WGS) entry which is preliminary data.</text>
</comment>
<dbReference type="Proteomes" id="UP001481872">
    <property type="component" value="Unassembled WGS sequence"/>
</dbReference>
<protein>
    <submittedName>
        <fullName evidence="1">NusG domain II-containing protein</fullName>
    </submittedName>
</protein>
<proteinExistence type="predicted"/>
<dbReference type="CDD" id="cd09911">
    <property type="entry name" value="Lin0431_like"/>
    <property type="match status" value="1"/>
</dbReference>
<dbReference type="Gene3D" id="2.60.320.10">
    <property type="entry name" value="N-utilization substance G protein NusG, insert domain"/>
    <property type="match status" value="1"/>
</dbReference>
<dbReference type="RefSeq" id="WP_349053702.1">
    <property type="nucleotide sequence ID" value="NZ_JBBNPS010000006.1"/>
</dbReference>
<dbReference type="EMBL" id="JBBNPS010000006">
    <property type="protein sequence ID" value="MEQ3353346.1"/>
    <property type="molecule type" value="Genomic_DNA"/>
</dbReference>
<evidence type="ECO:0000313" key="1">
    <source>
        <dbReference type="EMBL" id="MEQ3353346.1"/>
    </source>
</evidence>
<dbReference type="InterPro" id="IPR038690">
    <property type="entry name" value="NusG_2_sf"/>
</dbReference>
<dbReference type="Pfam" id="PF07009">
    <property type="entry name" value="NusG_II"/>
    <property type="match status" value="1"/>
</dbReference>
<sequence>MNKTDVIIAFVILVVALGLGATQLIPKKEPAHAYVSVQIDGKEVKKIPMDDAHRGKTYTFHAHGGTNQLIIDEKGARMTESDCPDGICMKMAPIKRQGEMIVCLPHRIIAEIKSDETPTMDLLLR</sequence>
<accession>A0ABV1J593</accession>